<proteinExistence type="predicted"/>
<reference evidence="3" key="1">
    <citation type="submission" date="2014-07" db="EMBL/GenBank/DDBJ databases">
        <authorList>
            <person name="Martin A.A"/>
            <person name="De Silva N."/>
        </authorList>
    </citation>
    <scope>NUCLEOTIDE SEQUENCE</scope>
</reference>
<feature type="compositionally biased region" description="Polar residues" evidence="1">
    <location>
        <begin position="327"/>
        <end position="355"/>
    </location>
</feature>
<keyword evidence="2" id="KW-0812">Transmembrane</keyword>
<feature type="region of interest" description="Disordered" evidence="1">
    <location>
        <begin position="305"/>
        <end position="355"/>
    </location>
</feature>
<sequence length="355" mass="40059">MLNIKFCLPQSNKVKLLEVSSVNNSEILIKYKRRPLFINFTDLSNGKIRIRINDIEEYEGSGETDERLNEVNLKNNNSNETNDKYISPRTITENDNDEAENYYLQYIIIGLVIFVTGFATSFYLCWHFYNKYKKIDERSKKFKKVQSNIKTTITSAISSCKTNEDEGNISASNSTALTLPMSKSKTSCLSSSKSKIPKLEFIKVSEEKNFDDTSTLVSMKTLPDHKNLSVKSISTFINALAFFALEATDRETINKTPKNMNLQSTQVTSKMLTEQYLKSSVPNSMAKVKPSPLKSKITQIVNIGTIRVDDTQDSEEEKNSKSDPPENTHSNSFRSSNVGNVSSIHPSDLSTQISK</sequence>
<evidence type="ECO:0000313" key="3">
    <source>
        <dbReference type="Proteomes" id="UP000035680"/>
    </source>
</evidence>
<dbReference type="WBParaSite" id="SVE_0537400.2">
    <property type="protein sequence ID" value="SVE_0537400.2"/>
    <property type="gene ID" value="SVE_0537400"/>
</dbReference>
<dbReference type="AlphaFoldDB" id="A0A0K0F973"/>
<keyword evidence="2" id="KW-1133">Transmembrane helix</keyword>
<evidence type="ECO:0000256" key="1">
    <source>
        <dbReference type="SAM" id="MobiDB-lite"/>
    </source>
</evidence>
<feature type="compositionally biased region" description="Basic and acidic residues" evidence="1">
    <location>
        <begin position="317"/>
        <end position="326"/>
    </location>
</feature>
<organism evidence="3 4">
    <name type="scientific">Strongyloides venezuelensis</name>
    <name type="common">Threadworm</name>
    <dbReference type="NCBI Taxonomy" id="75913"/>
    <lineage>
        <taxon>Eukaryota</taxon>
        <taxon>Metazoa</taxon>
        <taxon>Ecdysozoa</taxon>
        <taxon>Nematoda</taxon>
        <taxon>Chromadorea</taxon>
        <taxon>Rhabditida</taxon>
        <taxon>Tylenchina</taxon>
        <taxon>Panagrolaimomorpha</taxon>
        <taxon>Strongyloidoidea</taxon>
        <taxon>Strongyloididae</taxon>
        <taxon>Strongyloides</taxon>
    </lineage>
</organism>
<evidence type="ECO:0000256" key="2">
    <source>
        <dbReference type="SAM" id="Phobius"/>
    </source>
</evidence>
<name>A0A0K0F973_STRVS</name>
<dbReference type="Proteomes" id="UP000035680">
    <property type="component" value="Unassembled WGS sequence"/>
</dbReference>
<feature type="transmembrane region" description="Helical" evidence="2">
    <location>
        <begin position="103"/>
        <end position="129"/>
    </location>
</feature>
<keyword evidence="3" id="KW-1185">Reference proteome</keyword>
<accession>A0A0K0F973</accession>
<evidence type="ECO:0000313" key="4">
    <source>
        <dbReference type="WBParaSite" id="SVE_0537400.2"/>
    </source>
</evidence>
<keyword evidence="2" id="KW-0472">Membrane</keyword>
<reference evidence="4" key="2">
    <citation type="submission" date="2015-08" db="UniProtKB">
        <authorList>
            <consortium name="WormBaseParasite"/>
        </authorList>
    </citation>
    <scope>IDENTIFICATION</scope>
</reference>
<protein>
    <submittedName>
        <fullName evidence="4">Uncharacterized protein</fullName>
    </submittedName>
</protein>